<feature type="region of interest" description="Disordered" evidence="1">
    <location>
        <begin position="1"/>
        <end position="25"/>
    </location>
</feature>
<sequence>MRHRLFTIASRSRGRKQPSPLASPSRSFSYICVPRKLKIPFVFLTNGGGFSESKRAQDLGQLLGVNILPSRVIQGHTLFKQLVSRFKNELVVAVGKGEPATVMSEYGYKNVLSIDEYTSYFDAIDPLAPYKRWTTKRSIDQNITSNEMAKRKIAVQTQRVQAAFVVSDSIDWSRDIQVLCDVLRTGGLPGKETNKQLHLFLANDDLEYQATFPAKRLGMGAFRIALEAIYNCRIHPIPLAYTSYGKPNPFFYGNAETVLRNLMPSLLSNRDVENTANSGIFCFKTLYMIGDNPKIDIRGARQAGEPWFSILTRTGVFKGKDNHSEFPADLVVDTVEDAVDFILRKECGS</sequence>
<evidence type="ECO:0000256" key="1">
    <source>
        <dbReference type="SAM" id="MobiDB-lite"/>
    </source>
</evidence>
<organism evidence="2 3">
    <name type="scientific">Eucalyptus globulus</name>
    <name type="common">Tasmanian blue gum</name>
    <dbReference type="NCBI Taxonomy" id="34317"/>
    <lineage>
        <taxon>Eukaryota</taxon>
        <taxon>Viridiplantae</taxon>
        <taxon>Streptophyta</taxon>
        <taxon>Embryophyta</taxon>
        <taxon>Tracheophyta</taxon>
        <taxon>Spermatophyta</taxon>
        <taxon>Magnoliopsida</taxon>
        <taxon>eudicotyledons</taxon>
        <taxon>Gunneridae</taxon>
        <taxon>Pentapetalae</taxon>
        <taxon>rosids</taxon>
        <taxon>malvids</taxon>
        <taxon>Myrtales</taxon>
        <taxon>Myrtaceae</taxon>
        <taxon>Myrtoideae</taxon>
        <taxon>Eucalypteae</taxon>
        <taxon>Eucalyptus</taxon>
    </lineage>
</organism>
<dbReference type="PANTHER" id="PTHR14269:SF4">
    <property type="entry name" value="CAT EYE SYNDROME CRITICAL REGION PROTEIN 5"/>
    <property type="match status" value="1"/>
</dbReference>
<dbReference type="InterPro" id="IPR050324">
    <property type="entry name" value="CDP-alcohol_PTase-I"/>
</dbReference>
<dbReference type="AlphaFoldDB" id="A0ABD3LGL3"/>
<dbReference type="PANTHER" id="PTHR14269">
    <property type="entry name" value="CDP-DIACYLGLYCEROL--GLYCEROL-3-PHOSPHATE 3-PHOSPHATIDYLTRANSFERASE-RELATED"/>
    <property type="match status" value="1"/>
</dbReference>
<dbReference type="NCBIfam" id="TIGR01456">
    <property type="entry name" value="CECR5"/>
    <property type="match status" value="1"/>
</dbReference>
<dbReference type="Proteomes" id="UP001634007">
    <property type="component" value="Unassembled WGS sequence"/>
</dbReference>
<dbReference type="Pfam" id="PF13344">
    <property type="entry name" value="Hydrolase_6"/>
    <property type="match status" value="1"/>
</dbReference>
<dbReference type="InterPro" id="IPR006357">
    <property type="entry name" value="HAD-SF_hydro_IIA"/>
</dbReference>
<dbReference type="Gene3D" id="3.40.50.1000">
    <property type="entry name" value="HAD superfamily/HAD-like"/>
    <property type="match status" value="2"/>
</dbReference>
<comment type="caution">
    <text evidence="2">The sequence shown here is derived from an EMBL/GenBank/DDBJ whole genome shotgun (WGS) entry which is preliminary data.</text>
</comment>
<accession>A0ABD3LGL3</accession>
<evidence type="ECO:0000313" key="3">
    <source>
        <dbReference type="Proteomes" id="UP001634007"/>
    </source>
</evidence>
<dbReference type="FunFam" id="3.40.50.1000:FF:000137">
    <property type="entry name" value="Hydrolase family protein / HAD-superfamily protein"/>
    <property type="match status" value="1"/>
</dbReference>
<dbReference type="NCBIfam" id="TIGR01460">
    <property type="entry name" value="HAD-SF-IIA"/>
    <property type="match status" value="1"/>
</dbReference>
<evidence type="ECO:0000313" key="2">
    <source>
        <dbReference type="EMBL" id="KAL3750879.1"/>
    </source>
</evidence>
<reference evidence="2 3" key="1">
    <citation type="submission" date="2024-11" db="EMBL/GenBank/DDBJ databases">
        <title>Chromosome-level genome assembly of Eucalyptus globulus Labill. provides insights into its genome evolution.</title>
        <authorList>
            <person name="Li X."/>
        </authorList>
    </citation>
    <scope>NUCLEOTIDE SEQUENCE [LARGE SCALE GENOMIC DNA]</scope>
    <source>
        <strain evidence="2">CL2024</strain>
        <tissue evidence="2">Fresh tender leaves</tissue>
    </source>
</reference>
<dbReference type="Pfam" id="PF13242">
    <property type="entry name" value="Hydrolase_like"/>
    <property type="match status" value="1"/>
</dbReference>
<dbReference type="InterPro" id="IPR023214">
    <property type="entry name" value="HAD_sf"/>
</dbReference>
<keyword evidence="3" id="KW-1185">Reference proteome</keyword>
<name>A0ABD3LGL3_EUCGL</name>
<dbReference type="SUPFAM" id="SSF56784">
    <property type="entry name" value="HAD-like"/>
    <property type="match status" value="1"/>
</dbReference>
<gene>
    <name evidence="2" type="ORF">ACJRO7_011807</name>
</gene>
<dbReference type="EMBL" id="JBJKBG010000002">
    <property type="protein sequence ID" value="KAL3750879.1"/>
    <property type="molecule type" value="Genomic_DNA"/>
</dbReference>
<dbReference type="InterPro" id="IPR006353">
    <property type="entry name" value="HAD-SF_hydro_IIA_CECR5"/>
</dbReference>
<dbReference type="InterPro" id="IPR036412">
    <property type="entry name" value="HAD-like_sf"/>
</dbReference>
<proteinExistence type="predicted"/>
<protein>
    <submittedName>
        <fullName evidence="2">Uncharacterized protein</fullName>
    </submittedName>
</protein>